<accession>A0A3S4CBH0</accession>
<evidence type="ECO:0000256" key="1">
    <source>
        <dbReference type="ARBA" id="ARBA00006328"/>
    </source>
</evidence>
<dbReference type="EMBL" id="OUUZ01000018">
    <property type="protein sequence ID" value="SPQ26467.1"/>
    <property type="molecule type" value="Genomic_DNA"/>
</dbReference>
<protein>
    <submittedName>
        <fullName evidence="4">924f45d5-d538-4bb2-8d6e-7f6bae0cb84a</fullName>
    </submittedName>
</protein>
<dbReference type="InterPro" id="IPR051164">
    <property type="entry name" value="NmrA-like_oxidored"/>
</dbReference>
<feature type="domain" description="NmrA-like" evidence="3">
    <location>
        <begin position="2"/>
        <end position="286"/>
    </location>
</feature>
<comment type="similarity">
    <text evidence="1">Belongs to the NmrA-type oxidoreductase family.</text>
</comment>
<dbReference type="Pfam" id="PF05368">
    <property type="entry name" value="NmrA"/>
    <property type="match status" value="1"/>
</dbReference>
<dbReference type="Proteomes" id="UP000289323">
    <property type="component" value="Unassembled WGS sequence"/>
</dbReference>
<dbReference type="InterPro" id="IPR008030">
    <property type="entry name" value="NmrA-like"/>
</dbReference>
<reference evidence="4 5" key="1">
    <citation type="submission" date="2018-04" db="EMBL/GenBank/DDBJ databases">
        <authorList>
            <person name="Huttner S."/>
            <person name="Dainat J."/>
        </authorList>
    </citation>
    <scope>NUCLEOTIDE SEQUENCE [LARGE SCALE GENOMIC DNA]</scope>
</reference>
<dbReference type="PANTHER" id="PTHR42748:SF28">
    <property type="entry name" value="NMRA-LIKE DOMAIN-CONTAINING PROTEIN"/>
    <property type="match status" value="1"/>
</dbReference>
<dbReference type="SUPFAM" id="SSF51735">
    <property type="entry name" value="NAD(P)-binding Rossmann-fold domains"/>
    <property type="match status" value="1"/>
</dbReference>
<sequence>MAKIVTVVGATGAQGRAVVNAFLNNPAYKVRAITRNPSGAAGQALAAKGAEVVSADVNDLEGLTKAFAGSHVIFGMTNFFEPFIAHQDPIKAMEVEVQQGTNLARAAAATATLEHYIWSTLPNALAVSAGKYLVPHFEGKNRVDAYIREREPALLRKTTFLWVGFYSTNYAFPMYTPYPIPTAGKHVQFANFAPDTPISSIGDVAVNLTPFVRAVVEQRARTAGGAIVLAVSSVTTAADMLQTWARARGVQAQIVRVSGRDYRDLWPLWADEIGIMNEYWDEYREKSWSDPAGAKVLTKEDLGVQDAELQSLEVAFKALEL</sequence>
<dbReference type="PANTHER" id="PTHR42748">
    <property type="entry name" value="NITROGEN METABOLITE REPRESSION PROTEIN NMRA FAMILY MEMBER"/>
    <property type="match status" value="1"/>
</dbReference>
<dbReference type="GO" id="GO:0005634">
    <property type="term" value="C:nucleus"/>
    <property type="evidence" value="ECO:0007669"/>
    <property type="project" value="TreeGrafter"/>
</dbReference>
<dbReference type="InterPro" id="IPR036291">
    <property type="entry name" value="NAD(P)-bd_dom_sf"/>
</dbReference>
<organism evidence="4 5">
    <name type="scientific">Thermothielavioides terrestris</name>
    <dbReference type="NCBI Taxonomy" id="2587410"/>
    <lineage>
        <taxon>Eukaryota</taxon>
        <taxon>Fungi</taxon>
        <taxon>Dikarya</taxon>
        <taxon>Ascomycota</taxon>
        <taxon>Pezizomycotina</taxon>
        <taxon>Sordariomycetes</taxon>
        <taxon>Sordariomycetidae</taxon>
        <taxon>Sordariales</taxon>
        <taxon>Chaetomiaceae</taxon>
        <taxon>Thermothielavioides</taxon>
    </lineage>
</organism>
<keyword evidence="2" id="KW-0521">NADP</keyword>
<evidence type="ECO:0000256" key="2">
    <source>
        <dbReference type="ARBA" id="ARBA00022857"/>
    </source>
</evidence>
<evidence type="ECO:0000313" key="4">
    <source>
        <dbReference type="EMBL" id="SPQ26467.1"/>
    </source>
</evidence>
<evidence type="ECO:0000259" key="3">
    <source>
        <dbReference type="Pfam" id="PF05368"/>
    </source>
</evidence>
<gene>
    <name evidence="4" type="ORF">TT172_LOCUS8886</name>
</gene>
<dbReference type="AlphaFoldDB" id="A0A3S4CBH0"/>
<dbReference type="Gene3D" id="3.90.25.10">
    <property type="entry name" value="UDP-galactose 4-epimerase, domain 1"/>
    <property type="match status" value="1"/>
</dbReference>
<evidence type="ECO:0000313" key="5">
    <source>
        <dbReference type="Proteomes" id="UP000289323"/>
    </source>
</evidence>
<name>A0A3S4CBH0_9PEZI</name>
<proteinExistence type="inferred from homology"/>
<dbReference type="Gene3D" id="3.40.50.720">
    <property type="entry name" value="NAD(P)-binding Rossmann-like Domain"/>
    <property type="match status" value="1"/>
</dbReference>